<evidence type="ECO:0000313" key="2">
    <source>
        <dbReference type="Proteomes" id="UP000548771"/>
    </source>
</evidence>
<dbReference type="RefSeq" id="WP_251757090.1">
    <property type="nucleotide sequence ID" value="NZ_JAMQTS010000069.1"/>
</dbReference>
<evidence type="ECO:0000313" key="1">
    <source>
        <dbReference type="EMBL" id="NMI23173.1"/>
    </source>
</evidence>
<dbReference type="EMBL" id="SMDX01000020">
    <property type="protein sequence ID" value="NMI23173.1"/>
    <property type="molecule type" value="Genomic_DNA"/>
</dbReference>
<name>A0AAW9ZTE4_9XANT</name>
<gene>
    <name evidence="1" type="ORF">E1J24_15295</name>
</gene>
<dbReference type="Proteomes" id="UP000548771">
    <property type="component" value="Unassembled WGS sequence"/>
</dbReference>
<proteinExistence type="predicted"/>
<reference evidence="2" key="1">
    <citation type="journal article" date="2020" name="Syst. Appl. Microbiol.">
        <title>Clarifying the taxonomy of the causal agent of bacterial leaf spot of lettuce through a polyphasic approach reveals that Xanthomonas cynarae Trebaol et al. 2000 emend. Timilsina et al. 2019 is a later heterotypic synonym of Xanthomonas hortorum Vauterin et al. 1995.</title>
        <authorList>
            <person name="Moriniere L."/>
            <person name="Burlet A."/>
            <person name="Rosenthal E.R."/>
            <person name="Nesme X."/>
            <person name="Portier P."/>
            <person name="Bull C.T."/>
            <person name="Lavire C."/>
            <person name="Fischer-Le Saux M."/>
            <person name="Bertolla F."/>
        </authorList>
    </citation>
    <scope>NUCLEOTIDE SEQUENCE [LARGE SCALE GENOMIC DNA]</scope>
    <source>
        <strain evidence="2">CFBP2533</strain>
    </source>
</reference>
<sequence>MATMIHVMHPTPVPDRCGLERPAFWQGEGVGTVKGQVMRVLLRSLGDVQQIACCADAESGLKRYERHQYTSV</sequence>
<organism evidence="1 2">
    <name type="scientific">Xanthomonas hortorum pv. pelargonii</name>
    <dbReference type="NCBI Taxonomy" id="453602"/>
    <lineage>
        <taxon>Bacteria</taxon>
        <taxon>Pseudomonadati</taxon>
        <taxon>Pseudomonadota</taxon>
        <taxon>Gammaproteobacteria</taxon>
        <taxon>Lysobacterales</taxon>
        <taxon>Lysobacteraceae</taxon>
        <taxon>Xanthomonas</taxon>
    </lineage>
</organism>
<protein>
    <submittedName>
        <fullName evidence="1">Uncharacterized protein</fullName>
    </submittedName>
</protein>
<comment type="caution">
    <text evidence="1">The sequence shown here is derived from an EMBL/GenBank/DDBJ whole genome shotgun (WGS) entry which is preliminary data.</text>
</comment>
<dbReference type="AlphaFoldDB" id="A0AAW9ZTE4"/>
<accession>A0AAW9ZTE4</accession>